<accession>A0A645CFG3</accession>
<dbReference type="AlphaFoldDB" id="A0A645CFG3"/>
<name>A0A645CFG3_9ZZZZ</name>
<protein>
    <submittedName>
        <fullName evidence="1">Uncharacterized protein</fullName>
    </submittedName>
</protein>
<proteinExistence type="predicted"/>
<sequence>MHERNRLAPVSLAGEYPVTQLVVHGCPAESALLDDMRCLFLKYRGFHAIPFSGIDHSSCRFCIGFCHIFDFLAVLGDNLDDRNSKLGCKFKVTVVMSRNAHDSSCTIIRQNVIGQPDWSLLPVQRVDRVTSGKYAGLFLILHTVYVRLHGRIVDILLYRLSCLVRSQALGKFVLRRKYHEGSAIKGIWPGGIDRDFFFSSVNWEIYFRAIGLSNPVCLHLLNLLRPVQLV</sequence>
<dbReference type="EMBL" id="VSSQ01026758">
    <property type="protein sequence ID" value="MPM75638.1"/>
    <property type="molecule type" value="Genomic_DNA"/>
</dbReference>
<gene>
    <name evidence="1" type="ORF">SDC9_122632</name>
</gene>
<evidence type="ECO:0000313" key="1">
    <source>
        <dbReference type="EMBL" id="MPM75638.1"/>
    </source>
</evidence>
<organism evidence="1">
    <name type="scientific">bioreactor metagenome</name>
    <dbReference type="NCBI Taxonomy" id="1076179"/>
    <lineage>
        <taxon>unclassified sequences</taxon>
        <taxon>metagenomes</taxon>
        <taxon>ecological metagenomes</taxon>
    </lineage>
</organism>
<reference evidence="1" key="1">
    <citation type="submission" date="2019-08" db="EMBL/GenBank/DDBJ databases">
        <authorList>
            <person name="Kucharzyk K."/>
            <person name="Murdoch R.W."/>
            <person name="Higgins S."/>
            <person name="Loffler F."/>
        </authorList>
    </citation>
    <scope>NUCLEOTIDE SEQUENCE</scope>
</reference>
<comment type="caution">
    <text evidence="1">The sequence shown here is derived from an EMBL/GenBank/DDBJ whole genome shotgun (WGS) entry which is preliminary data.</text>
</comment>